<dbReference type="SUPFAM" id="SSF53649">
    <property type="entry name" value="Alkaline phosphatase-like"/>
    <property type="match status" value="1"/>
</dbReference>
<dbReference type="PANTHER" id="PTHR31956">
    <property type="entry name" value="NON-SPECIFIC PHOSPHOLIPASE C4-RELATED"/>
    <property type="match status" value="1"/>
</dbReference>
<dbReference type="AlphaFoldDB" id="A0A3E0GZ07"/>
<evidence type="ECO:0000256" key="3">
    <source>
        <dbReference type="SAM" id="SignalP"/>
    </source>
</evidence>
<keyword evidence="5" id="KW-1185">Reference proteome</keyword>
<dbReference type="InterPro" id="IPR007312">
    <property type="entry name" value="Phosphoesterase"/>
</dbReference>
<comment type="caution">
    <text evidence="4">The sequence shown here is derived from an EMBL/GenBank/DDBJ whole genome shotgun (WGS) entry which is preliminary data.</text>
</comment>
<evidence type="ECO:0000313" key="5">
    <source>
        <dbReference type="Proteomes" id="UP000256269"/>
    </source>
</evidence>
<protein>
    <submittedName>
        <fullName evidence="4">Acid phosphatase</fullName>
    </submittedName>
</protein>
<dbReference type="PANTHER" id="PTHR31956:SF1">
    <property type="entry name" value="NON-SPECIFIC PHOSPHOLIPASE C1"/>
    <property type="match status" value="1"/>
</dbReference>
<keyword evidence="3" id="KW-0732">Signal</keyword>
<proteinExistence type="predicted"/>
<dbReference type="Proteomes" id="UP000256269">
    <property type="component" value="Unassembled WGS sequence"/>
</dbReference>
<evidence type="ECO:0000256" key="2">
    <source>
        <dbReference type="ARBA" id="ARBA00023026"/>
    </source>
</evidence>
<dbReference type="RefSeq" id="WP_116180134.1">
    <property type="nucleotide sequence ID" value="NZ_CP144375.1"/>
</dbReference>
<feature type="signal peptide" evidence="3">
    <location>
        <begin position="1"/>
        <end position="25"/>
    </location>
</feature>
<dbReference type="GO" id="GO:0042578">
    <property type="term" value="F:phosphoric ester hydrolase activity"/>
    <property type="evidence" value="ECO:0007669"/>
    <property type="project" value="UniProtKB-ARBA"/>
</dbReference>
<dbReference type="InterPro" id="IPR017850">
    <property type="entry name" value="Alkaline_phosphatase_core_sf"/>
</dbReference>
<keyword evidence="2" id="KW-0843">Virulence</keyword>
<sequence length="293" mass="31387">MANGRRWVTAIVTATAAALGMAVNAAPATAGQPDSVTTAVPRFDHVVLIMMENRGFNSIIGSSHAPYLNSLAKQYALFTKSFALTHPSEPNYIALLSGSTQGVKDDSCPHTFAADNVAHQLAASGRSFVGYSESLPKVGYTGCTNGDYARKHSPWVNFSDLPTSANQPYSSFPKDFSKLPTLAWVTPNLQDDMHDGSIQQGDTWLKKNVDGYVQWARTHNSLLIITWDEDEDNGGNNGIPTIFAGAQVKPGQYTEKINHYTVLRTLEDAYGVGALGAAAKATAITDVWSGSAS</sequence>
<name>A0A3E0GZ07_9PSEU</name>
<gene>
    <name evidence="4" type="ORF">BCF44_11842</name>
</gene>
<feature type="chain" id="PRO_5017647428" evidence="3">
    <location>
        <begin position="26"/>
        <end position="293"/>
    </location>
</feature>
<reference evidence="4 5" key="1">
    <citation type="submission" date="2018-08" db="EMBL/GenBank/DDBJ databases">
        <title>Genomic Encyclopedia of Archaeal and Bacterial Type Strains, Phase II (KMG-II): from individual species to whole genera.</title>
        <authorList>
            <person name="Goeker M."/>
        </authorList>
    </citation>
    <scope>NUCLEOTIDE SEQUENCE [LARGE SCALE GENOMIC DNA]</scope>
    <source>
        <strain evidence="4 5">DSM 45791</strain>
    </source>
</reference>
<accession>A0A3E0GZ07</accession>
<evidence type="ECO:0000256" key="1">
    <source>
        <dbReference type="ARBA" id="ARBA00022801"/>
    </source>
</evidence>
<organism evidence="4 5">
    <name type="scientific">Kutzneria buriramensis</name>
    <dbReference type="NCBI Taxonomy" id="1045776"/>
    <lineage>
        <taxon>Bacteria</taxon>
        <taxon>Bacillati</taxon>
        <taxon>Actinomycetota</taxon>
        <taxon>Actinomycetes</taxon>
        <taxon>Pseudonocardiales</taxon>
        <taxon>Pseudonocardiaceae</taxon>
        <taxon>Kutzneria</taxon>
    </lineage>
</organism>
<dbReference type="Gene3D" id="3.40.720.10">
    <property type="entry name" value="Alkaline Phosphatase, subunit A"/>
    <property type="match status" value="1"/>
</dbReference>
<keyword evidence="1" id="KW-0378">Hydrolase</keyword>
<dbReference type="OrthoDB" id="345880at2"/>
<dbReference type="EMBL" id="QUNO01000018">
    <property type="protein sequence ID" value="REH35182.1"/>
    <property type="molecule type" value="Genomic_DNA"/>
</dbReference>
<evidence type="ECO:0000313" key="4">
    <source>
        <dbReference type="EMBL" id="REH35182.1"/>
    </source>
</evidence>
<dbReference type="Pfam" id="PF04185">
    <property type="entry name" value="Phosphoesterase"/>
    <property type="match status" value="1"/>
</dbReference>